<name>A0ABU0IGQ3_9HYPH</name>
<evidence type="ECO:0000256" key="5">
    <source>
        <dbReference type="ARBA" id="ARBA00022734"/>
    </source>
</evidence>
<evidence type="ECO:0000256" key="2">
    <source>
        <dbReference type="ARBA" id="ARBA00010270"/>
    </source>
</evidence>
<keyword evidence="10" id="KW-1185">Reference proteome</keyword>
<keyword evidence="4" id="KW-1003">Cell membrane</keyword>
<gene>
    <name evidence="9" type="ORF">QO005_002767</name>
</gene>
<evidence type="ECO:0000256" key="4">
    <source>
        <dbReference type="ARBA" id="ARBA00022475"/>
    </source>
</evidence>
<accession>A0ABU0IGQ3</accession>
<evidence type="ECO:0000256" key="8">
    <source>
        <dbReference type="SAM" id="SignalP"/>
    </source>
</evidence>
<feature type="region of interest" description="Disordered" evidence="7">
    <location>
        <begin position="82"/>
        <end position="105"/>
    </location>
</feature>
<evidence type="ECO:0000313" key="10">
    <source>
        <dbReference type="Proteomes" id="UP001235269"/>
    </source>
</evidence>
<comment type="similarity">
    <text evidence="2">Belongs to the BA14k family.</text>
</comment>
<evidence type="ECO:0000256" key="7">
    <source>
        <dbReference type="SAM" id="MobiDB-lite"/>
    </source>
</evidence>
<dbReference type="Proteomes" id="UP001235269">
    <property type="component" value="Unassembled WGS sequence"/>
</dbReference>
<keyword evidence="4" id="KW-0472">Membrane</keyword>
<evidence type="ECO:0000256" key="6">
    <source>
        <dbReference type="ARBA" id="ARBA00025321"/>
    </source>
</evidence>
<sequence>MPTFSRAFAGFVLSGLMTASVIAPAQAITFEHLPLPKAADVERVQYRDNPPGLWKGYRGATAPRSGYRRHSDGFWYPLSAFGARPLPRTPDAERSTRNPSRQERCAERYRSYRAFDNTYQPLIGPRQKCGSP</sequence>
<keyword evidence="5" id="KW-0430">Lectin</keyword>
<dbReference type="Pfam" id="PF07886">
    <property type="entry name" value="BA14K"/>
    <property type="match status" value="1"/>
</dbReference>
<feature type="chain" id="PRO_5047374961" description="Lectin-like protein BA14k" evidence="8">
    <location>
        <begin position="28"/>
        <end position="132"/>
    </location>
</feature>
<proteinExistence type="inferred from homology"/>
<evidence type="ECO:0000313" key="9">
    <source>
        <dbReference type="EMBL" id="MDQ0456426.1"/>
    </source>
</evidence>
<feature type="signal peptide" evidence="8">
    <location>
        <begin position="1"/>
        <end position="27"/>
    </location>
</feature>
<dbReference type="RefSeq" id="WP_307158622.1">
    <property type="nucleotide sequence ID" value="NZ_JAUSWH010000008.1"/>
</dbReference>
<evidence type="ECO:0000256" key="3">
    <source>
        <dbReference type="ARBA" id="ARBA00020552"/>
    </source>
</evidence>
<organism evidence="9 10">
    <name type="scientific">Rhizobium paknamense</name>
    <dbReference type="NCBI Taxonomy" id="1206817"/>
    <lineage>
        <taxon>Bacteria</taxon>
        <taxon>Pseudomonadati</taxon>
        <taxon>Pseudomonadota</taxon>
        <taxon>Alphaproteobacteria</taxon>
        <taxon>Hyphomicrobiales</taxon>
        <taxon>Rhizobiaceae</taxon>
        <taxon>Rhizobium/Agrobacterium group</taxon>
        <taxon>Rhizobium</taxon>
    </lineage>
</organism>
<evidence type="ECO:0000256" key="1">
    <source>
        <dbReference type="ARBA" id="ARBA00004167"/>
    </source>
</evidence>
<dbReference type="EMBL" id="JAUSWH010000008">
    <property type="protein sequence ID" value="MDQ0456426.1"/>
    <property type="molecule type" value="Genomic_DNA"/>
</dbReference>
<reference evidence="9 10" key="1">
    <citation type="submission" date="2023-07" db="EMBL/GenBank/DDBJ databases">
        <title>Genomic Encyclopedia of Type Strains, Phase IV (KMG-IV): sequencing the most valuable type-strain genomes for metagenomic binning, comparative biology and taxonomic classification.</title>
        <authorList>
            <person name="Goeker M."/>
        </authorList>
    </citation>
    <scope>NUCLEOTIDE SEQUENCE [LARGE SCALE GENOMIC DNA]</scope>
    <source>
        <strain evidence="9 10">DSM 100301</strain>
    </source>
</reference>
<comment type="function">
    <text evidence="6">Has immunoglobulin-binding and hemagglutination properties, and can bind to mannose. Essential for virulence. May be involved in LPS biosynthesis or polysaccharide transport.</text>
</comment>
<feature type="compositionally biased region" description="Basic and acidic residues" evidence="7">
    <location>
        <begin position="90"/>
        <end position="105"/>
    </location>
</feature>
<keyword evidence="8" id="KW-0732">Signal</keyword>
<protein>
    <recommendedName>
        <fullName evidence="3">Lectin-like protein BA14k</fullName>
    </recommendedName>
</protein>
<comment type="caution">
    <text evidence="9">The sequence shown here is derived from an EMBL/GenBank/DDBJ whole genome shotgun (WGS) entry which is preliminary data.</text>
</comment>
<comment type="subcellular location">
    <subcellularLocation>
        <location evidence="1">Membrane</location>
        <topology evidence="1">Single-pass membrane protein</topology>
    </subcellularLocation>
</comment>
<dbReference type="InterPro" id="IPR012413">
    <property type="entry name" value="BA14K"/>
</dbReference>